<keyword evidence="6" id="KW-1185">Reference proteome</keyword>
<dbReference type="SMART" id="SM00342">
    <property type="entry name" value="HTH_ARAC"/>
    <property type="match status" value="1"/>
</dbReference>
<organism evidence="5 6">
    <name type="scientific">Aequorivita ciconiae</name>
    <dbReference type="NCBI Taxonomy" id="2494375"/>
    <lineage>
        <taxon>Bacteria</taxon>
        <taxon>Pseudomonadati</taxon>
        <taxon>Bacteroidota</taxon>
        <taxon>Flavobacteriia</taxon>
        <taxon>Flavobacteriales</taxon>
        <taxon>Flavobacteriaceae</taxon>
        <taxon>Aequorivita</taxon>
    </lineage>
</organism>
<dbReference type="RefSeq" id="WP_128250410.1">
    <property type="nucleotide sequence ID" value="NZ_CP034951.1"/>
</dbReference>
<evidence type="ECO:0000256" key="3">
    <source>
        <dbReference type="ARBA" id="ARBA00023163"/>
    </source>
</evidence>
<dbReference type="Proteomes" id="UP000285517">
    <property type="component" value="Chromosome"/>
</dbReference>
<dbReference type="PANTHER" id="PTHR43280">
    <property type="entry name" value="ARAC-FAMILY TRANSCRIPTIONAL REGULATOR"/>
    <property type="match status" value="1"/>
</dbReference>
<dbReference type="InterPro" id="IPR018060">
    <property type="entry name" value="HTH_AraC"/>
</dbReference>
<proteinExistence type="predicted"/>
<sequence length="279" mass="32396">MPFRNPPFQIYTNTEIGKNLINDENFKVLPPFFLLVNKGKIDMIDGDALKVGEKTISVFAKENKVIINSISEDCAFILLQYKREYIKSMTLKLDLLDAFKYVYSSPQLTFELSKENFSDLWVLAEYIKRQQDISLNSEIEQHLLRHLNYSFLYSSVHKMNQTKSFEASPRNQQQNIVLGFLKNLQRQGSTKLNVSDYAKMQHITTRHLSATVKQITGMSALDIIHRMVVHRAKNELTETNKPISEIAFQLGYTDPFTFSHFFKKKTGFNPTEFRAKYQG</sequence>
<gene>
    <name evidence="5" type="ORF">EI546_10005</name>
</gene>
<keyword evidence="1" id="KW-0805">Transcription regulation</keyword>
<accession>A0A410G449</accession>
<dbReference type="Gene3D" id="1.10.10.60">
    <property type="entry name" value="Homeodomain-like"/>
    <property type="match status" value="1"/>
</dbReference>
<dbReference type="SUPFAM" id="SSF46689">
    <property type="entry name" value="Homeodomain-like"/>
    <property type="match status" value="1"/>
</dbReference>
<evidence type="ECO:0000256" key="1">
    <source>
        <dbReference type="ARBA" id="ARBA00023015"/>
    </source>
</evidence>
<dbReference type="GO" id="GO:0003700">
    <property type="term" value="F:DNA-binding transcription factor activity"/>
    <property type="evidence" value="ECO:0007669"/>
    <property type="project" value="InterPro"/>
</dbReference>
<dbReference type="EMBL" id="CP034951">
    <property type="protein sequence ID" value="QAA82036.1"/>
    <property type="molecule type" value="Genomic_DNA"/>
</dbReference>
<protein>
    <submittedName>
        <fullName evidence="5">AraC family transcriptional regulator</fullName>
    </submittedName>
</protein>
<dbReference type="AlphaFoldDB" id="A0A410G449"/>
<dbReference type="PRINTS" id="PR00032">
    <property type="entry name" value="HTHARAC"/>
</dbReference>
<dbReference type="PROSITE" id="PS01124">
    <property type="entry name" value="HTH_ARAC_FAMILY_2"/>
    <property type="match status" value="1"/>
</dbReference>
<name>A0A410G449_9FLAO</name>
<evidence type="ECO:0000259" key="4">
    <source>
        <dbReference type="PROSITE" id="PS01124"/>
    </source>
</evidence>
<dbReference type="InterPro" id="IPR020449">
    <property type="entry name" value="Tscrpt_reg_AraC-type_HTH"/>
</dbReference>
<keyword evidence="3" id="KW-0804">Transcription</keyword>
<evidence type="ECO:0000313" key="5">
    <source>
        <dbReference type="EMBL" id="QAA82036.1"/>
    </source>
</evidence>
<dbReference type="Pfam" id="PF12833">
    <property type="entry name" value="HTH_18"/>
    <property type="match status" value="1"/>
</dbReference>
<evidence type="ECO:0000256" key="2">
    <source>
        <dbReference type="ARBA" id="ARBA00023125"/>
    </source>
</evidence>
<dbReference type="InterPro" id="IPR009057">
    <property type="entry name" value="Homeodomain-like_sf"/>
</dbReference>
<dbReference type="OrthoDB" id="632644at2"/>
<keyword evidence="2" id="KW-0238">DNA-binding</keyword>
<dbReference type="KEGG" id="aev:EI546_10005"/>
<dbReference type="GO" id="GO:0043565">
    <property type="term" value="F:sequence-specific DNA binding"/>
    <property type="evidence" value="ECO:0007669"/>
    <property type="project" value="InterPro"/>
</dbReference>
<reference evidence="5 6" key="1">
    <citation type="submission" date="2019-01" db="EMBL/GenBank/DDBJ databases">
        <title>Complete genome sequencing of Aequorivita sp. H23M31.</title>
        <authorList>
            <person name="Bae J.-W."/>
        </authorList>
    </citation>
    <scope>NUCLEOTIDE SEQUENCE [LARGE SCALE GENOMIC DNA]</scope>
    <source>
        <strain evidence="5 6">H23M31</strain>
    </source>
</reference>
<dbReference type="PANTHER" id="PTHR43280:SF2">
    <property type="entry name" value="HTH-TYPE TRANSCRIPTIONAL REGULATOR EXSA"/>
    <property type="match status" value="1"/>
</dbReference>
<feature type="domain" description="HTH araC/xylS-type" evidence="4">
    <location>
        <begin position="174"/>
        <end position="276"/>
    </location>
</feature>
<evidence type="ECO:0000313" key="6">
    <source>
        <dbReference type="Proteomes" id="UP000285517"/>
    </source>
</evidence>